<reference evidence="1" key="1">
    <citation type="submission" date="2020-11" db="EMBL/GenBank/DDBJ databases">
        <title>Bacterial whole genome sequence for Panacibacter sp. DH6.</title>
        <authorList>
            <person name="Le V."/>
            <person name="Ko S."/>
            <person name="Ahn C.-Y."/>
            <person name="Oh H.-M."/>
        </authorList>
    </citation>
    <scope>NUCLEOTIDE SEQUENCE</scope>
    <source>
        <strain evidence="1">DH6</strain>
    </source>
</reference>
<keyword evidence="2" id="KW-1185">Reference proteome</keyword>
<dbReference type="PROSITE" id="PS51257">
    <property type="entry name" value="PROKAR_LIPOPROTEIN"/>
    <property type="match status" value="1"/>
</dbReference>
<comment type="caution">
    <text evidence="1">The sequence shown here is derived from an EMBL/GenBank/DDBJ whole genome shotgun (WGS) entry which is preliminary data.</text>
</comment>
<dbReference type="EMBL" id="JADWYR010000002">
    <property type="protein sequence ID" value="MBG9378024.1"/>
    <property type="molecule type" value="Genomic_DNA"/>
</dbReference>
<name>A0A931ME11_9BACT</name>
<evidence type="ECO:0008006" key="3">
    <source>
        <dbReference type="Google" id="ProtNLM"/>
    </source>
</evidence>
<accession>A0A931ME11</accession>
<protein>
    <recommendedName>
        <fullName evidence="3">Lipoprotein</fullName>
    </recommendedName>
</protein>
<dbReference type="AlphaFoldDB" id="A0A931ME11"/>
<dbReference type="RefSeq" id="WP_196992081.1">
    <property type="nucleotide sequence ID" value="NZ_JADWYR010000002.1"/>
</dbReference>
<evidence type="ECO:0000313" key="2">
    <source>
        <dbReference type="Proteomes" id="UP000628448"/>
    </source>
</evidence>
<organism evidence="1 2">
    <name type="scientific">Panacibacter microcysteis</name>
    <dbReference type="NCBI Taxonomy" id="2793269"/>
    <lineage>
        <taxon>Bacteria</taxon>
        <taxon>Pseudomonadati</taxon>
        <taxon>Bacteroidota</taxon>
        <taxon>Chitinophagia</taxon>
        <taxon>Chitinophagales</taxon>
        <taxon>Chitinophagaceae</taxon>
        <taxon>Panacibacter</taxon>
    </lineage>
</organism>
<gene>
    <name evidence="1" type="ORF">I5907_17425</name>
</gene>
<proteinExistence type="predicted"/>
<sequence>MKNFIFIALLLFAACNGNLNDQQQHASSQSDSAAVVPDDSSAVIDTAKLIVPGASIGSVKIDEDAALLERQLGKPDSSDAAMGKAWLFWFGKKDAQNNTSELSIFTSYKDTSMNGKSVKLVRTTSLFFETGNGIKVSASFNNVQQQFTIKRIGSYTAKDGRSMLLYDDETGGIAFEFAGSEQTCSGIIVHQKNVPVLNTYLTFHPGMKITGAD</sequence>
<evidence type="ECO:0000313" key="1">
    <source>
        <dbReference type="EMBL" id="MBG9378024.1"/>
    </source>
</evidence>
<dbReference type="Proteomes" id="UP000628448">
    <property type="component" value="Unassembled WGS sequence"/>
</dbReference>